<feature type="transmembrane region" description="Helical" evidence="13">
    <location>
        <begin position="61"/>
        <end position="86"/>
    </location>
</feature>
<sequence>MSDSNRTLHYEFIIVGLPGLQEHYTAFFVFFLILFLIIILGNLLIMVLVTLDYRLHMPMYFFLWNISLLDILQTSAVIPKLLAVLLHRDNIISFSGCFIQMYFFISFATIEGFILAVMAFDRYAAIVKPLYYNTIVNTKVCIMMTITVWVLGFLAPLPSIVLASMFPFCGSNLILHIVCDYPTVMALACGDVTVQVHFTLLCAMIAIYVPFLYVLWTYSRIIASVLKLKMVESHKKAFSMCSSHVTVVFMYYGSAAVVYIGLRVESIPPDGRIFICMVQYFLTPLLNPFIYSLQNEKIKVAAQGYFRFQAPHSLMNTVSISQ</sequence>
<dbReference type="SUPFAM" id="SSF81321">
    <property type="entry name" value="Family A G protein-coupled receptor-like"/>
    <property type="match status" value="1"/>
</dbReference>
<keyword evidence="10" id="KW-0325">Glycoprotein</keyword>
<gene>
    <name evidence="15" type="primary">Or6n1_8</name>
    <name evidence="15" type="ORF">GTO95_0004855</name>
</gene>
<keyword evidence="7 12" id="KW-0297">G-protein coupled receptor</keyword>
<evidence type="ECO:0000256" key="2">
    <source>
        <dbReference type="ARBA" id="ARBA00022475"/>
    </source>
</evidence>
<feature type="non-terminal residue" evidence="15">
    <location>
        <position position="1"/>
    </location>
</feature>
<evidence type="ECO:0000256" key="13">
    <source>
        <dbReference type="RuleBase" id="RU363047"/>
    </source>
</evidence>
<evidence type="ECO:0000256" key="5">
    <source>
        <dbReference type="ARBA" id="ARBA00022725"/>
    </source>
</evidence>
<dbReference type="CDD" id="cd13954">
    <property type="entry name" value="7tmA_OR"/>
    <property type="match status" value="1"/>
</dbReference>
<evidence type="ECO:0000259" key="14">
    <source>
        <dbReference type="PROSITE" id="PS50262"/>
    </source>
</evidence>
<dbReference type="PRINTS" id="PR00237">
    <property type="entry name" value="GPCRRHODOPSN"/>
</dbReference>
<proteinExistence type="inferred from homology"/>
<dbReference type="PRINTS" id="PR00245">
    <property type="entry name" value="OLFACTORYR"/>
</dbReference>
<feature type="transmembrane region" description="Helical" evidence="13">
    <location>
        <begin position="272"/>
        <end position="291"/>
    </location>
</feature>
<evidence type="ECO:0000313" key="15">
    <source>
        <dbReference type="EMBL" id="MBN3314872.1"/>
    </source>
</evidence>
<keyword evidence="6 13" id="KW-1133">Transmembrane helix</keyword>
<keyword evidence="16" id="KW-1185">Reference proteome</keyword>
<dbReference type="GO" id="GO:0004984">
    <property type="term" value="F:olfactory receptor activity"/>
    <property type="evidence" value="ECO:0007669"/>
    <property type="project" value="InterPro"/>
</dbReference>
<dbReference type="Pfam" id="PF13853">
    <property type="entry name" value="7tm_4"/>
    <property type="match status" value="1"/>
</dbReference>
<feature type="domain" description="G-protein coupled receptors family 1 profile" evidence="14">
    <location>
        <begin position="41"/>
        <end position="291"/>
    </location>
</feature>
<keyword evidence="8 13" id="KW-0472">Membrane</keyword>
<dbReference type="EMBL" id="JAAWVO010018270">
    <property type="protein sequence ID" value="MBN3314872.1"/>
    <property type="molecule type" value="Genomic_DNA"/>
</dbReference>
<dbReference type="GO" id="GO:0005886">
    <property type="term" value="C:plasma membrane"/>
    <property type="evidence" value="ECO:0007669"/>
    <property type="project" value="UniProtKB-SubCell"/>
</dbReference>
<evidence type="ECO:0000256" key="12">
    <source>
        <dbReference type="RuleBase" id="RU000688"/>
    </source>
</evidence>
<evidence type="ECO:0000256" key="9">
    <source>
        <dbReference type="ARBA" id="ARBA00023170"/>
    </source>
</evidence>
<dbReference type="Gene3D" id="1.20.1070.10">
    <property type="entry name" value="Rhodopsin 7-helix transmembrane proteins"/>
    <property type="match status" value="1"/>
</dbReference>
<keyword evidence="3 13" id="KW-0716">Sensory transduction</keyword>
<dbReference type="InterPro" id="IPR000276">
    <property type="entry name" value="GPCR_Rhodpsn"/>
</dbReference>
<dbReference type="InterPro" id="IPR000725">
    <property type="entry name" value="Olfact_rcpt"/>
</dbReference>
<feature type="transmembrane region" description="Helical" evidence="13">
    <location>
        <begin position="194"/>
        <end position="216"/>
    </location>
</feature>
<evidence type="ECO:0000256" key="7">
    <source>
        <dbReference type="ARBA" id="ARBA00023040"/>
    </source>
</evidence>
<evidence type="ECO:0000256" key="3">
    <source>
        <dbReference type="ARBA" id="ARBA00022606"/>
    </source>
</evidence>
<evidence type="ECO:0000256" key="10">
    <source>
        <dbReference type="ARBA" id="ARBA00023180"/>
    </source>
</evidence>
<dbReference type="InterPro" id="IPR017452">
    <property type="entry name" value="GPCR_Rhodpsn_7TM"/>
</dbReference>
<feature type="transmembrane region" description="Helical" evidence="13">
    <location>
        <begin position="237"/>
        <end position="260"/>
    </location>
</feature>
<feature type="transmembrane region" description="Helical" evidence="13">
    <location>
        <begin position="26"/>
        <end position="49"/>
    </location>
</feature>
<evidence type="ECO:0000256" key="1">
    <source>
        <dbReference type="ARBA" id="ARBA00004651"/>
    </source>
</evidence>
<dbReference type="Proteomes" id="UP000736164">
    <property type="component" value="Unassembled WGS sequence"/>
</dbReference>
<keyword evidence="11 12" id="KW-0807">Transducer</keyword>
<dbReference type="PROSITE" id="PS00237">
    <property type="entry name" value="G_PROTEIN_RECEP_F1_1"/>
    <property type="match status" value="1"/>
</dbReference>
<keyword evidence="4 12" id="KW-0812">Transmembrane</keyword>
<organism evidence="15 16">
    <name type="scientific">Atractosteus spatula</name>
    <name type="common">Alligator gar</name>
    <name type="synonym">Lepisosteus spatula</name>
    <dbReference type="NCBI Taxonomy" id="7917"/>
    <lineage>
        <taxon>Eukaryota</taxon>
        <taxon>Metazoa</taxon>
        <taxon>Chordata</taxon>
        <taxon>Craniata</taxon>
        <taxon>Vertebrata</taxon>
        <taxon>Euteleostomi</taxon>
        <taxon>Actinopterygii</taxon>
        <taxon>Neopterygii</taxon>
        <taxon>Holostei</taxon>
        <taxon>Semionotiformes</taxon>
        <taxon>Lepisosteidae</taxon>
        <taxon>Atractosteus</taxon>
    </lineage>
</organism>
<reference evidence="15" key="1">
    <citation type="journal article" date="2021" name="Cell">
        <title>Tracing the genetic footprints of vertebrate landing in non-teleost ray-finned fishes.</title>
        <authorList>
            <person name="Bi X."/>
            <person name="Wang K."/>
            <person name="Yang L."/>
            <person name="Pan H."/>
            <person name="Jiang H."/>
            <person name="Wei Q."/>
            <person name="Fang M."/>
            <person name="Yu H."/>
            <person name="Zhu C."/>
            <person name="Cai Y."/>
            <person name="He Y."/>
            <person name="Gan X."/>
            <person name="Zeng H."/>
            <person name="Yu D."/>
            <person name="Zhu Y."/>
            <person name="Jiang H."/>
            <person name="Qiu Q."/>
            <person name="Yang H."/>
            <person name="Zhang Y.E."/>
            <person name="Wang W."/>
            <person name="Zhu M."/>
            <person name="He S."/>
            <person name="Zhang G."/>
        </authorList>
    </citation>
    <scope>NUCLEOTIDE SEQUENCE</scope>
    <source>
        <strain evidence="15">Allg_001</strain>
    </source>
</reference>
<evidence type="ECO:0000313" key="16">
    <source>
        <dbReference type="Proteomes" id="UP000736164"/>
    </source>
</evidence>
<dbReference type="GO" id="GO:0004930">
    <property type="term" value="F:G protein-coupled receptor activity"/>
    <property type="evidence" value="ECO:0007669"/>
    <property type="project" value="UniProtKB-KW"/>
</dbReference>
<protein>
    <recommendedName>
        <fullName evidence="13">Olfactory receptor</fullName>
    </recommendedName>
</protein>
<comment type="similarity">
    <text evidence="12">Belongs to the G-protein coupled receptor 1 family.</text>
</comment>
<keyword evidence="5 13" id="KW-0552">Olfaction</keyword>
<accession>A0A8J7T8R7</accession>
<comment type="subcellular location">
    <subcellularLocation>
        <location evidence="1 13">Cell membrane</location>
        <topology evidence="1 13">Multi-pass membrane protein</topology>
    </subcellularLocation>
</comment>
<dbReference type="PROSITE" id="PS50262">
    <property type="entry name" value="G_PROTEIN_RECEP_F1_2"/>
    <property type="match status" value="1"/>
</dbReference>
<feature type="non-terminal residue" evidence="15">
    <location>
        <position position="322"/>
    </location>
</feature>
<comment type="caution">
    <text evidence="15">The sequence shown here is derived from an EMBL/GenBank/DDBJ whole genome shotgun (WGS) entry which is preliminary data.</text>
</comment>
<dbReference type="AlphaFoldDB" id="A0A8J7T8R7"/>
<evidence type="ECO:0000256" key="6">
    <source>
        <dbReference type="ARBA" id="ARBA00022989"/>
    </source>
</evidence>
<dbReference type="PANTHER" id="PTHR26453">
    <property type="entry name" value="OLFACTORY RECEPTOR"/>
    <property type="match status" value="1"/>
</dbReference>
<dbReference type="FunFam" id="1.20.1070.10:FF:000010">
    <property type="entry name" value="Olfactory receptor"/>
    <property type="match status" value="1"/>
</dbReference>
<feature type="transmembrane region" description="Helical" evidence="13">
    <location>
        <begin position="98"/>
        <end position="120"/>
    </location>
</feature>
<keyword evidence="2 13" id="KW-1003">Cell membrane</keyword>
<evidence type="ECO:0000256" key="8">
    <source>
        <dbReference type="ARBA" id="ARBA00023136"/>
    </source>
</evidence>
<evidence type="ECO:0000256" key="11">
    <source>
        <dbReference type="ARBA" id="ARBA00023224"/>
    </source>
</evidence>
<feature type="transmembrane region" description="Helical" evidence="13">
    <location>
        <begin position="140"/>
        <end position="166"/>
    </location>
</feature>
<evidence type="ECO:0000256" key="4">
    <source>
        <dbReference type="ARBA" id="ARBA00022692"/>
    </source>
</evidence>
<keyword evidence="9 12" id="KW-0675">Receptor</keyword>
<name>A0A8J7T8R7_ATRSP</name>